<accession>A0A550CVX9</accession>
<dbReference type="Pfam" id="PF00583">
    <property type="entry name" value="Acetyltransf_1"/>
    <property type="match status" value="1"/>
</dbReference>
<dbReference type="InterPro" id="IPR000182">
    <property type="entry name" value="GNAT_dom"/>
</dbReference>
<organism evidence="2 3">
    <name type="scientific">Schizophyllum amplum</name>
    <dbReference type="NCBI Taxonomy" id="97359"/>
    <lineage>
        <taxon>Eukaryota</taxon>
        <taxon>Fungi</taxon>
        <taxon>Dikarya</taxon>
        <taxon>Basidiomycota</taxon>
        <taxon>Agaricomycotina</taxon>
        <taxon>Agaricomycetes</taxon>
        <taxon>Agaricomycetidae</taxon>
        <taxon>Agaricales</taxon>
        <taxon>Schizophyllaceae</taxon>
        <taxon>Schizophyllum</taxon>
    </lineage>
</organism>
<dbReference type="GO" id="GO:0016747">
    <property type="term" value="F:acyltransferase activity, transferring groups other than amino-acyl groups"/>
    <property type="evidence" value="ECO:0007669"/>
    <property type="project" value="InterPro"/>
</dbReference>
<sequence>MPSIDPIVSTYTRPSAIPEEVWWVFEANPATSNIIYAQALKTRRAEQKGRPAAPGQAWITSSVMTRGGLVPDFILSCSEGAMGSYPIFIFTTLPASSLRPELLYARLYPMAHALYKAVSTQRVYSVFAVDAVAQMFISIWTKFTGIAPEPEAYYHAMFSRLPRRLFRDCPTTRHHGYDFDLRPATVDDIPRVAALCKGFASTSDPFTLDNAGSMREARVLVSSRQVWVHTARAPDGREGIASLVAFTRNTDTVSAITKVYTNPDWRKLGCAERLVRRVCRYLLLEQGKEEVVLYVAHENAAAAGVYRRVGFLGLNGAPADGVDSWIEIGLDQRRVKLGHW</sequence>
<evidence type="ECO:0000313" key="3">
    <source>
        <dbReference type="Proteomes" id="UP000320762"/>
    </source>
</evidence>
<feature type="domain" description="N-acetyltransferase" evidence="1">
    <location>
        <begin position="179"/>
        <end position="329"/>
    </location>
</feature>
<dbReference type="Gene3D" id="3.40.630.30">
    <property type="match status" value="1"/>
</dbReference>
<dbReference type="AlphaFoldDB" id="A0A550CVX9"/>
<dbReference type="PROSITE" id="PS51186">
    <property type="entry name" value="GNAT"/>
    <property type="match status" value="1"/>
</dbReference>
<dbReference type="SUPFAM" id="SSF55729">
    <property type="entry name" value="Acyl-CoA N-acyltransferases (Nat)"/>
    <property type="match status" value="1"/>
</dbReference>
<dbReference type="InterPro" id="IPR016181">
    <property type="entry name" value="Acyl_CoA_acyltransferase"/>
</dbReference>
<keyword evidence="3" id="KW-1185">Reference proteome</keyword>
<dbReference type="Proteomes" id="UP000320762">
    <property type="component" value="Unassembled WGS sequence"/>
</dbReference>
<proteinExistence type="predicted"/>
<reference evidence="2 3" key="1">
    <citation type="journal article" date="2019" name="New Phytol.">
        <title>Comparative genomics reveals unique wood-decay strategies and fruiting body development in the Schizophyllaceae.</title>
        <authorList>
            <person name="Almasi E."/>
            <person name="Sahu N."/>
            <person name="Krizsan K."/>
            <person name="Balint B."/>
            <person name="Kovacs G.M."/>
            <person name="Kiss B."/>
            <person name="Cseklye J."/>
            <person name="Drula E."/>
            <person name="Henrissat B."/>
            <person name="Nagy I."/>
            <person name="Chovatia M."/>
            <person name="Adam C."/>
            <person name="LaButti K."/>
            <person name="Lipzen A."/>
            <person name="Riley R."/>
            <person name="Grigoriev I.V."/>
            <person name="Nagy L.G."/>
        </authorList>
    </citation>
    <scope>NUCLEOTIDE SEQUENCE [LARGE SCALE GENOMIC DNA]</scope>
    <source>
        <strain evidence="2 3">NL-1724</strain>
    </source>
</reference>
<comment type="caution">
    <text evidence="2">The sequence shown here is derived from an EMBL/GenBank/DDBJ whole genome shotgun (WGS) entry which is preliminary data.</text>
</comment>
<evidence type="ECO:0000259" key="1">
    <source>
        <dbReference type="PROSITE" id="PS51186"/>
    </source>
</evidence>
<protein>
    <recommendedName>
        <fullName evidence="1">N-acetyltransferase domain-containing protein</fullName>
    </recommendedName>
</protein>
<dbReference type="OrthoDB" id="5372118at2759"/>
<name>A0A550CVX9_9AGAR</name>
<dbReference type="EMBL" id="VDMD01000001">
    <property type="protein sequence ID" value="TRM68941.1"/>
    <property type="molecule type" value="Genomic_DNA"/>
</dbReference>
<gene>
    <name evidence="2" type="ORF">BD626DRAFT_446543</name>
</gene>
<evidence type="ECO:0000313" key="2">
    <source>
        <dbReference type="EMBL" id="TRM68941.1"/>
    </source>
</evidence>